<dbReference type="SUPFAM" id="SSF51366">
    <property type="entry name" value="Ribulose-phoshate binding barrel"/>
    <property type="match status" value="1"/>
</dbReference>
<sequence>MLKYRIIPILLLKNGRMVKTIRFGSYRDVGDPIKTAKIYDAQRADELIFLDIEASREKRGTLIDVVREVSKECFMPFGVGGGIRDLEDIRLLLRGGADKVVINTIAVEDPDFITKAAEKFGSSTIVVSIDVRKNKDGRYEVFTNGAGKATGLDPVDWAKIAVERGAGEIIITDADRDGTMEGLNIPLIRSVADSVNVPVIAVGGVANLQDFQNAFTEGGAQAVGAGSIFHFTDQSIIKTRRYLFNEGINVRR</sequence>
<dbReference type="GO" id="GO:0000105">
    <property type="term" value="P:L-histidine biosynthetic process"/>
    <property type="evidence" value="ECO:0007669"/>
    <property type="project" value="UniProtKB-UniPathway"/>
</dbReference>
<dbReference type="AlphaFoldDB" id="A0A1F6NJ68"/>
<accession>A0A1F6NJ68</accession>
<protein>
    <recommendedName>
        <fullName evidence="4">imidazole glycerol-phosphate synthase</fullName>
        <ecNumber evidence="4">4.3.2.10</ecNumber>
    </recommendedName>
    <alternativeName>
        <fullName evidence="9">IGP synthase cyclase subunit</fullName>
    </alternativeName>
</protein>
<dbReference type="InterPro" id="IPR013785">
    <property type="entry name" value="Aldolase_TIM"/>
</dbReference>
<evidence type="ECO:0000256" key="2">
    <source>
        <dbReference type="ARBA" id="ARBA00009667"/>
    </source>
</evidence>
<dbReference type="InterPro" id="IPR004651">
    <property type="entry name" value="HisF"/>
</dbReference>
<evidence type="ECO:0000256" key="7">
    <source>
        <dbReference type="ARBA" id="ARBA00023239"/>
    </source>
</evidence>
<dbReference type="CDD" id="cd04731">
    <property type="entry name" value="HisF"/>
    <property type="match status" value="1"/>
</dbReference>
<dbReference type="InterPro" id="IPR006062">
    <property type="entry name" value="His_biosynth"/>
</dbReference>
<evidence type="ECO:0000256" key="9">
    <source>
        <dbReference type="ARBA" id="ARBA00030264"/>
    </source>
</evidence>
<dbReference type="InterPro" id="IPR011060">
    <property type="entry name" value="RibuloseP-bd_barrel"/>
</dbReference>
<dbReference type="PANTHER" id="PTHR21235">
    <property type="entry name" value="IMIDAZOLE GLYCEROL PHOSPHATE SYNTHASE SUBUNIT HISF/H IGP SYNTHASE SUBUNIT HISF/H"/>
    <property type="match status" value="1"/>
</dbReference>
<dbReference type="PANTHER" id="PTHR21235:SF2">
    <property type="entry name" value="IMIDAZOLE GLYCEROL PHOSPHATE SYNTHASE HISHF"/>
    <property type="match status" value="1"/>
</dbReference>
<dbReference type="EMBL" id="MFQS01000007">
    <property type="protein sequence ID" value="OGH83912.1"/>
    <property type="molecule type" value="Genomic_DNA"/>
</dbReference>
<dbReference type="Pfam" id="PF00977">
    <property type="entry name" value="His_biosynth"/>
    <property type="match status" value="1"/>
</dbReference>
<dbReference type="Gene3D" id="3.20.20.70">
    <property type="entry name" value="Aldolase class I"/>
    <property type="match status" value="1"/>
</dbReference>
<name>A0A1F6NJ68_9BACT</name>
<reference evidence="12 13" key="1">
    <citation type="journal article" date="2016" name="Nat. Commun.">
        <title>Thousands of microbial genomes shed light on interconnected biogeochemical processes in an aquifer system.</title>
        <authorList>
            <person name="Anantharaman K."/>
            <person name="Brown C.T."/>
            <person name="Hug L.A."/>
            <person name="Sharon I."/>
            <person name="Castelle C.J."/>
            <person name="Probst A.J."/>
            <person name="Thomas B.C."/>
            <person name="Singh A."/>
            <person name="Wilkins M.J."/>
            <person name="Karaoz U."/>
            <person name="Brodie E.L."/>
            <person name="Williams K.H."/>
            <person name="Hubbard S.S."/>
            <person name="Banfield J.F."/>
        </authorList>
    </citation>
    <scope>NUCLEOTIDE SEQUENCE [LARGE SCALE GENOMIC DNA]</scope>
</reference>
<comment type="function">
    <text evidence="8">IGPS catalyzes the conversion of PRFAR and glutamine to IGP, AICAR and glutamate. The HisF subunit catalyzes the cyclization activity that produces IGP and AICAR from PRFAR using the ammonia provided by the HisH subunit.</text>
</comment>
<comment type="catalytic activity">
    <reaction evidence="10">
        <text>5-[(5-phospho-1-deoxy-D-ribulos-1-ylimino)methylamino]-1-(5-phospho-beta-D-ribosyl)imidazole-4-carboxamide + L-glutamine = D-erythro-1-(imidazol-4-yl)glycerol 3-phosphate + 5-amino-1-(5-phospho-beta-D-ribosyl)imidazole-4-carboxamide + L-glutamate + H(+)</text>
        <dbReference type="Rhea" id="RHEA:24793"/>
        <dbReference type="ChEBI" id="CHEBI:15378"/>
        <dbReference type="ChEBI" id="CHEBI:29985"/>
        <dbReference type="ChEBI" id="CHEBI:58278"/>
        <dbReference type="ChEBI" id="CHEBI:58359"/>
        <dbReference type="ChEBI" id="CHEBI:58475"/>
        <dbReference type="ChEBI" id="CHEBI:58525"/>
        <dbReference type="EC" id="4.3.2.10"/>
    </reaction>
</comment>
<comment type="similarity">
    <text evidence="2 11">Belongs to the HisA/HisF family.</text>
</comment>
<organism evidence="12 13">
    <name type="scientific">Candidatus Magasanikbacteria bacterium RIFOXYB1_FULL_40_15</name>
    <dbReference type="NCBI Taxonomy" id="1798697"/>
    <lineage>
        <taxon>Bacteria</taxon>
        <taxon>Candidatus Magasanikiibacteriota</taxon>
    </lineage>
</organism>
<dbReference type="GO" id="GO:0000107">
    <property type="term" value="F:imidazoleglycerol-phosphate synthase activity"/>
    <property type="evidence" value="ECO:0007669"/>
    <property type="project" value="InterPro"/>
</dbReference>
<dbReference type="EC" id="4.3.2.10" evidence="4"/>
<proteinExistence type="inferred from homology"/>
<comment type="pathway">
    <text evidence="1">Amino-acid biosynthesis; L-histidine biosynthesis; L-histidine from 5-phospho-alpha-D-ribose 1-diphosphate: step 5/9.</text>
</comment>
<keyword evidence="6 11" id="KW-0368">Histidine biosynthesis</keyword>
<comment type="subunit">
    <text evidence="3">Heterodimer of HisH and HisF.</text>
</comment>
<dbReference type="InterPro" id="IPR050064">
    <property type="entry name" value="IGPS_HisA/HisF"/>
</dbReference>
<evidence type="ECO:0000256" key="5">
    <source>
        <dbReference type="ARBA" id="ARBA00022605"/>
    </source>
</evidence>
<dbReference type="Proteomes" id="UP000176300">
    <property type="component" value="Unassembled WGS sequence"/>
</dbReference>
<evidence type="ECO:0000256" key="8">
    <source>
        <dbReference type="ARBA" id="ARBA00025475"/>
    </source>
</evidence>
<evidence type="ECO:0000256" key="1">
    <source>
        <dbReference type="ARBA" id="ARBA00005091"/>
    </source>
</evidence>
<evidence type="ECO:0000313" key="13">
    <source>
        <dbReference type="Proteomes" id="UP000176300"/>
    </source>
</evidence>
<evidence type="ECO:0000256" key="6">
    <source>
        <dbReference type="ARBA" id="ARBA00023102"/>
    </source>
</evidence>
<gene>
    <name evidence="12" type="ORF">A2373_01120</name>
</gene>
<evidence type="ECO:0000256" key="10">
    <source>
        <dbReference type="ARBA" id="ARBA00047838"/>
    </source>
</evidence>
<dbReference type="UniPathway" id="UPA00031">
    <property type="reaction ID" value="UER00010"/>
</dbReference>
<dbReference type="STRING" id="1798697.A2373_01120"/>
<comment type="caution">
    <text evidence="12">The sequence shown here is derived from an EMBL/GenBank/DDBJ whole genome shotgun (WGS) entry which is preliminary data.</text>
</comment>
<evidence type="ECO:0000256" key="11">
    <source>
        <dbReference type="RuleBase" id="RU003657"/>
    </source>
</evidence>
<evidence type="ECO:0000256" key="3">
    <source>
        <dbReference type="ARBA" id="ARBA00011152"/>
    </source>
</evidence>
<evidence type="ECO:0000256" key="4">
    <source>
        <dbReference type="ARBA" id="ARBA00012809"/>
    </source>
</evidence>
<dbReference type="GO" id="GO:0016829">
    <property type="term" value="F:lyase activity"/>
    <property type="evidence" value="ECO:0007669"/>
    <property type="project" value="UniProtKB-KW"/>
</dbReference>
<keyword evidence="5 11" id="KW-0028">Amino-acid biosynthesis</keyword>
<keyword evidence="7" id="KW-0456">Lyase</keyword>
<evidence type="ECO:0000313" key="12">
    <source>
        <dbReference type="EMBL" id="OGH83912.1"/>
    </source>
</evidence>